<evidence type="ECO:0000256" key="3">
    <source>
        <dbReference type="ARBA" id="ARBA00022475"/>
    </source>
</evidence>
<gene>
    <name evidence="9" type="ORF">NEPTK9_000949</name>
</gene>
<evidence type="ECO:0000313" key="10">
    <source>
        <dbReference type="Proteomes" id="UP001194714"/>
    </source>
</evidence>
<feature type="transmembrane region" description="Helical" evidence="7">
    <location>
        <begin position="356"/>
        <end position="374"/>
    </location>
</feature>
<accession>A0ABS0AZ79</accession>
<reference evidence="9 10" key="1">
    <citation type="submission" date="2020-01" db="EMBL/GenBank/DDBJ databases">
        <title>Draft genome sequence of Cand. Neptunochlamydia vexilliferae K9.</title>
        <authorList>
            <person name="Schulz F."/>
            <person name="Koestlbacher S."/>
            <person name="Wascher F."/>
            <person name="Pizzetti I."/>
            <person name="Horn M."/>
        </authorList>
    </citation>
    <scope>NUCLEOTIDE SEQUENCE [LARGE SCALE GENOMIC DNA]</scope>
    <source>
        <strain evidence="9 10">K9</strain>
    </source>
</reference>
<dbReference type="Pfam" id="PF07690">
    <property type="entry name" value="MFS_1"/>
    <property type="match status" value="1"/>
</dbReference>
<evidence type="ECO:0000256" key="2">
    <source>
        <dbReference type="ARBA" id="ARBA00022448"/>
    </source>
</evidence>
<dbReference type="InterPro" id="IPR011701">
    <property type="entry name" value="MFS"/>
</dbReference>
<feature type="transmembrane region" description="Helical" evidence="7">
    <location>
        <begin position="298"/>
        <end position="314"/>
    </location>
</feature>
<dbReference type="PANTHER" id="PTHR43414:SF6">
    <property type="entry name" value="MULTIDRUG RESISTANCE PROTEIN MDTG"/>
    <property type="match status" value="1"/>
</dbReference>
<evidence type="ECO:0000256" key="7">
    <source>
        <dbReference type="SAM" id="Phobius"/>
    </source>
</evidence>
<feature type="transmembrane region" description="Helical" evidence="7">
    <location>
        <begin position="320"/>
        <end position="344"/>
    </location>
</feature>
<feature type="transmembrane region" description="Helical" evidence="7">
    <location>
        <begin position="50"/>
        <end position="73"/>
    </location>
</feature>
<keyword evidence="3" id="KW-1003">Cell membrane</keyword>
<dbReference type="Proteomes" id="UP001194714">
    <property type="component" value="Unassembled WGS sequence"/>
</dbReference>
<dbReference type="Gene3D" id="1.20.1250.20">
    <property type="entry name" value="MFS general substrate transporter like domains"/>
    <property type="match status" value="1"/>
</dbReference>
<feature type="transmembrane region" description="Helical" evidence="7">
    <location>
        <begin position="386"/>
        <end position="404"/>
    </location>
</feature>
<comment type="subcellular location">
    <subcellularLocation>
        <location evidence="1">Cell membrane</location>
        <topology evidence="1">Multi-pass membrane protein</topology>
    </subcellularLocation>
</comment>
<name>A0ABS0AZ79_9BACT</name>
<feature type="transmembrane region" description="Helical" evidence="7">
    <location>
        <begin position="233"/>
        <end position="253"/>
    </location>
</feature>
<protein>
    <recommendedName>
        <fullName evidence="8">Major facilitator superfamily (MFS) profile domain-containing protein</fullName>
    </recommendedName>
</protein>
<feature type="transmembrane region" description="Helical" evidence="7">
    <location>
        <begin position="113"/>
        <end position="134"/>
    </location>
</feature>
<keyword evidence="6 7" id="KW-0472">Membrane</keyword>
<feature type="transmembrane region" description="Helical" evidence="7">
    <location>
        <begin position="176"/>
        <end position="196"/>
    </location>
</feature>
<dbReference type="InterPro" id="IPR036259">
    <property type="entry name" value="MFS_trans_sf"/>
</dbReference>
<dbReference type="RefSeq" id="WP_194847741.1">
    <property type="nucleotide sequence ID" value="NZ_JAAEJV010000022.1"/>
</dbReference>
<feature type="transmembrane region" description="Helical" evidence="7">
    <location>
        <begin position="85"/>
        <end position="107"/>
    </location>
</feature>
<dbReference type="EMBL" id="JAAEJV010000022">
    <property type="protein sequence ID" value="MBF5059435.1"/>
    <property type="molecule type" value="Genomic_DNA"/>
</dbReference>
<evidence type="ECO:0000256" key="6">
    <source>
        <dbReference type="ARBA" id="ARBA00023136"/>
    </source>
</evidence>
<dbReference type="PANTHER" id="PTHR43414">
    <property type="entry name" value="MULTIDRUG RESISTANCE PROTEIN MDTG"/>
    <property type="match status" value="1"/>
</dbReference>
<feature type="transmembrane region" description="Helical" evidence="7">
    <location>
        <begin position="12"/>
        <end position="30"/>
    </location>
</feature>
<dbReference type="SUPFAM" id="SSF103473">
    <property type="entry name" value="MFS general substrate transporter"/>
    <property type="match status" value="1"/>
</dbReference>
<evidence type="ECO:0000259" key="8">
    <source>
        <dbReference type="PROSITE" id="PS50850"/>
    </source>
</evidence>
<dbReference type="InterPro" id="IPR020846">
    <property type="entry name" value="MFS_dom"/>
</dbReference>
<organism evidence="9 10">
    <name type="scientific">Candidatus Neptunichlamydia vexilliferae</name>
    <dbReference type="NCBI Taxonomy" id="1651774"/>
    <lineage>
        <taxon>Bacteria</taxon>
        <taxon>Pseudomonadati</taxon>
        <taxon>Chlamydiota</taxon>
        <taxon>Chlamydiia</taxon>
        <taxon>Parachlamydiales</taxon>
        <taxon>Simkaniaceae</taxon>
        <taxon>Candidatus Neptunichlamydia</taxon>
    </lineage>
</organism>
<evidence type="ECO:0000313" key="9">
    <source>
        <dbReference type="EMBL" id="MBF5059435.1"/>
    </source>
</evidence>
<keyword evidence="5 7" id="KW-1133">Transmembrane helix</keyword>
<comment type="caution">
    <text evidence="9">The sequence shown here is derived from an EMBL/GenBank/DDBJ whole genome shotgun (WGS) entry which is preliminary data.</text>
</comment>
<evidence type="ECO:0000256" key="1">
    <source>
        <dbReference type="ARBA" id="ARBA00004651"/>
    </source>
</evidence>
<feature type="transmembrane region" description="Helical" evidence="7">
    <location>
        <begin position="265"/>
        <end position="286"/>
    </location>
</feature>
<feature type="domain" description="Major facilitator superfamily (MFS) profile" evidence="8">
    <location>
        <begin position="8"/>
        <end position="409"/>
    </location>
</feature>
<keyword evidence="10" id="KW-1185">Reference proteome</keyword>
<proteinExistence type="predicted"/>
<feature type="transmembrane region" description="Helical" evidence="7">
    <location>
        <begin position="146"/>
        <end position="164"/>
    </location>
</feature>
<keyword evidence="2" id="KW-0813">Transport</keyword>
<sequence>MNKIERSSFRAILSVLFLDNLGLVVVYPIFTPLVLKPIYSLLPPDYPLSIRLILLGVLIAAFPFAQFIAGPFIGHIADTKGRRFGLTLALLGETIGFLMTGIAIHLMNYPLLFFSRLFTGFFAGNLTICLCAISDMSPNPQTRSKNFGIVSSVIGISFVAAIVLGGTLSNDAVDSFFSSAFPFWAMTLFSLINIGIVKLKFTETHVACKANCHYFREQIGELLQVFKNKHLKYLYFLFFFFMLGWVVSLQFLSTFLIEHFIGTKLAITLTFIGVGVAWCVGNMVINRFFVSRFKVGKILFYSLLLSTVSLFAASEVRHFFLFVHFIIFAGLAASLAWTNCLALISAKAPPHLQGKLLGFNQSVATISMVFAPLFGGMVGEFDIRTIYLFASLSLLISMIFSIRYKTKTPF</sequence>
<dbReference type="PROSITE" id="PS50850">
    <property type="entry name" value="MFS"/>
    <property type="match status" value="1"/>
</dbReference>
<evidence type="ECO:0000256" key="5">
    <source>
        <dbReference type="ARBA" id="ARBA00022989"/>
    </source>
</evidence>
<keyword evidence="4 7" id="KW-0812">Transmembrane</keyword>
<evidence type="ECO:0000256" key="4">
    <source>
        <dbReference type="ARBA" id="ARBA00022692"/>
    </source>
</evidence>